<evidence type="ECO:0000256" key="1">
    <source>
        <dbReference type="SAM" id="MobiDB-lite"/>
    </source>
</evidence>
<dbReference type="Proteomes" id="UP000248330">
    <property type="component" value="Unassembled WGS sequence"/>
</dbReference>
<keyword evidence="2" id="KW-0472">Membrane</keyword>
<name>A0A318ECD3_9GAMM</name>
<accession>A0A318ECD3</accession>
<evidence type="ECO:0000313" key="3">
    <source>
        <dbReference type="EMBL" id="PXV65274.1"/>
    </source>
</evidence>
<organism evidence="3 4">
    <name type="scientific">Sinimarinibacterium flocculans</name>
    <dbReference type="NCBI Taxonomy" id="985250"/>
    <lineage>
        <taxon>Bacteria</taxon>
        <taxon>Pseudomonadati</taxon>
        <taxon>Pseudomonadota</taxon>
        <taxon>Gammaproteobacteria</taxon>
        <taxon>Nevskiales</taxon>
        <taxon>Nevskiaceae</taxon>
        <taxon>Sinimarinibacterium</taxon>
    </lineage>
</organism>
<sequence length="55" mass="6176">MNWTLIGVIVLAVFVIAAPFATLRSISYIKARRDAMRAKPLPDDDDDPDKPTGFW</sequence>
<feature type="transmembrane region" description="Helical" evidence="2">
    <location>
        <begin position="6"/>
        <end position="29"/>
    </location>
</feature>
<keyword evidence="2" id="KW-1133">Transmembrane helix</keyword>
<dbReference type="EMBL" id="QICN01000010">
    <property type="protein sequence ID" value="PXV65274.1"/>
    <property type="molecule type" value="Genomic_DNA"/>
</dbReference>
<evidence type="ECO:0000256" key="2">
    <source>
        <dbReference type="SAM" id="Phobius"/>
    </source>
</evidence>
<evidence type="ECO:0000313" key="4">
    <source>
        <dbReference type="Proteomes" id="UP000248330"/>
    </source>
</evidence>
<feature type="region of interest" description="Disordered" evidence="1">
    <location>
        <begin position="36"/>
        <end position="55"/>
    </location>
</feature>
<dbReference type="AlphaFoldDB" id="A0A318ECD3"/>
<comment type="caution">
    <text evidence="3">The sequence shown here is derived from an EMBL/GenBank/DDBJ whole genome shotgun (WGS) entry which is preliminary data.</text>
</comment>
<protein>
    <submittedName>
        <fullName evidence="3">Uncharacterized protein</fullName>
    </submittedName>
</protein>
<keyword evidence="2" id="KW-0812">Transmembrane</keyword>
<reference evidence="3 4" key="1">
    <citation type="submission" date="2018-04" db="EMBL/GenBank/DDBJ databases">
        <title>Genomic Encyclopedia of Type Strains, Phase IV (KMG-IV): sequencing the most valuable type-strain genomes for metagenomic binning, comparative biology and taxonomic classification.</title>
        <authorList>
            <person name="Goeker M."/>
        </authorList>
    </citation>
    <scope>NUCLEOTIDE SEQUENCE [LARGE SCALE GENOMIC DNA]</scope>
    <source>
        <strain evidence="3 4">DSM 104150</strain>
    </source>
</reference>
<dbReference type="RefSeq" id="WP_170124072.1">
    <property type="nucleotide sequence ID" value="NZ_CAKZQT010000018.1"/>
</dbReference>
<keyword evidence="4" id="KW-1185">Reference proteome</keyword>
<gene>
    <name evidence="3" type="ORF">C8D93_11092</name>
</gene>
<proteinExistence type="predicted"/>